<evidence type="ECO:0000313" key="1">
    <source>
        <dbReference type="EMBL" id="SCQ23346.1"/>
    </source>
</evidence>
<dbReference type="OrthoDB" id="1452810at2"/>
<accession>A0A1D3USU0</accession>
<dbReference type="RefSeq" id="WP_041590865.1">
    <property type="nucleotide sequence ID" value="NZ_CALHNL010000078.1"/>
</dbReference>
<dbReference type="EMBL" id="FMMM01000068">
    <property type="protein sequence ID" value="SCQ23346.1"/>
    <property type="molecule type" value="Genomic_DNA"/>
</dbReference>
<organism evidence="1 2">
    <name type="scientific">Tannerella forsythia</name>
    <name type="common">Bacteroides forsythus</name>
    <dbReference type="NCBI Taxonomy" id="28112"/>
    <lineage>
        <taxon>Bacteria</taxon>
        <taxon>Pseudomonadati</taxon>
        <taxon>Bacteroidota</taxon>
        <taxon>Bacteroidia</taxon>
        <taxon>Bacteroidales</taxon>
        <taxon>Tannerellaceae</taxon>
        <taxon>Tannerella</taxon>
    </lineage>
</organism>
<evidence type="ECO:0008006" key="3">
    <source>
        <dbReference type="Google" id="ProtNLM"/>
    </source>
</evidence>
<gene>
    <name evidence="1" type="ORF">TFUB20_02021</name>
</gene>
<name>A0A1D3USU0_TANFO</name>
<dbReference type="GeneID" id="34759377"/>
<evidence type="ECO:0000313" key="2">
    <source>
        <dbReference type="Proteomes" id="UP000182057"/>
    </source>
</evidence>
<reference evidence="1 2" key="1">
    <citation type="submission" date="2016-09" db="EMBL/GenBank/DDBJ databases">
        <authorList>
            <person name="Capua I."/>
            <person name="De Benedictis P."/>
            <person name="Joannis T."/>
            <person name="Lombin L.H."/>
            <person name="Cattoli G."/>
        </authorList>
    </citation>
    <scope>NUCLEOTIDE SEQUENCE [LARGE SCALE GENOMIC DNA]</scope>
    <source>
        <strain evidence="1 2">UB20</strain>
    </source>
</reference>
<dbReference type="Proteomes" id="UP000182057">
    <property type="component" value="Unassembled WGS sequence"/>
</dbReference>
<dbReference type="AlphaFoldDB" id="A0A1D3USU0"/>
<protein>
    <recommendedName>
        <fullName evidence="3">CRISPR-associated protein</fullName>
    </recommendedName>
</protein>
<sequence>MLINLSNHPFPEWSERQKKEAWRLFGEVEDWHFPPIDPESTASEIEKLAEDYFQKLAVRIASIPDVAIHLMGEMTFSFALLKKLQESKIDCYASTANRNVNILASGEKVVRFDFVKFRKYG</sequence>
<proteinExistence type="predicted"/>